<evidence type="ECO:0000256" key="2">
    <source>
        <dbReference type="ARBA" id="ARBA00022741"/>
    </source>
</evidence>
<dbReference type="Gene3D" id="3.40.50.300">
    <property type="entry name" value="P-loop containing nucleotide triphosphate hydrolases"/>
    <property type="match status" value="1"/>
</dbReference>
<organism evidence="6 7">
    <name type="scientific">Methylacidimicrobium cyclopophantes</name>
    <dbReference type="NCBI Taxonomy" id="1041766"/>
    <lineage>
        <taxon>Bacteria</taxon>
        <taxon>Pseudomonadati</taxon>
        <taxon>Verrucomicrobiota</taxon>
        <taxon>Methylacidimicrobium</taxon>
    </lineage>
</organism>
<dbReference type="PROSITE" id="PS00211">
    <property type="entry name" value="ABC_TRANSPORTER_1"/>
    <property type="match status" value="1"/>
</dbReference>
<comment type="caution">
    <text evidence="6">The sequence shown here is derived from an EMBL/GenBank/DDBJ whole genome shotgun (WGS) entry which is preliminary data.</text>
</comment>
<evidence type="ECO:0000313" key="6">
    <source>
        <dbReference type="EMBL" id="VVM04990.1"/>
    </source>
</evidence>
<dbReference type="SMART" id="SM00382">
    <property type="entry name" value="AAA"/>
    <property type="match status" value="1"/>
</dbReference>
<feature type="region of interest" description="Disordered" evidence="4">
    <location>
        <begin position="1"/>
        <end position="63"/>
    </location>
</feature>
<proteinExistence type="predicted"/>
<dbReference type="InterPro" id="IPR051120">
    <property type="entry name" value="ABC_AA/LPS_Transport"/>
</dbReference>
<evidence type="ECO:0000256" key="4">
    <source>
        <dbReference type="SAM" id="MobiDB-lite"/>
    </source>
</evidence>
<dbReference type="PANTHER" id="PTHR45772">
    <property type="entry name" value="CONSERVED COMPONENT OF ABC TRANSPORTER FOR NATURAL AMINO ACIDS-RELATED"/>
    <property type="match status" value="1"/>
</dbReference>
<accession>A0A5E6M6Z9</accession>
<keyword evidence="3 6" id="KW-0067">ATP-binding</keyword>
<feature type="domain" description="ABC transporter" evidence="5">
    <location>
        <begin position="81"/>
        <end position="313"/>
    </location>
</feature>
<keyword evidence="2" id="KW-0547">Nucleotide-binding</keyword>
<dbReference type="SUPFAM" id="SSF52540">
    <property type="entry name" value="P-loop containing nucleoside triphosphate hydrolases"/>
    <property type="match status" value="1"/>
</dbReference>
<keyword evidence="6" id="KW-0378">Hydrolase</keyword>
<dbReference type="GO" id="GO:0043190">
    <property type="term" value="C:ATP-binding cassette (ABC) transporter complex"/>
    <property type="evidence" value="ECO:0007669"/>
    <property type="project" value="InterPro"/>
</dbReference>
<dbReference type="EC" id="3.6.3.-" evidence="6"/>
<evidence type="ECO:0000259" key="5">
    <source>
        <dbReference type="PROSITE" id="PS50893"/>
    </source>
</evidence>
<dbReference type="GO" id="GO:0055085">
    <property type="term" value="P:transmembrane transport"/>
    <property type="evidence" value="ECO:0007669"/>
    <property type="project" value="InterPro"/>
</dbReference>
<dbReference type="Pfam" id="PF00005">
    <property type="entry name" value="ABC_tran"/>
    <property type="match status" value="1"/>
</dbReference>
<dbReference type="InterPro" id="IPR027417">
    <property type="entry name" value="P-loop_NTPase"/>
</dbReference>
<dbReference type="EMBL" id="CABFUZ020000079">
    <property type="protein sequence ID" value="VVM04990.1"/>
    <property type="molecule type" value="Genomic_DNA"/>
</dbReference>
<dbReference type="NCBIfam" id="TIGR04406">
    <property type="entry name" value="LPS_export_lptB"/>
    <property type="match status" value="1"/>
</dbReference>
<dbReference type="PROSITE" id="PS50893">
    <property type="entry name" value="ABC_TRANSPORTER_2"/>
    <property type="match status" value="1"/>
</dbReference>
<dbReference type="PANTHER" id="PTHR45772:SF10">
    <property type="entry name" value="LIPOPOLYSACCHARIDE EXPORT SYSTEM ATP-BINDING PROTEIN LPTB"/>
    <property type="match status" value="1"/>
</dbReference>
<protein>
    <submittedName>
        <fullName evidence="6">Lipopolysaccharide export system ATP-binding protein LptB</fullName>
        <ecNumber evidence="6">3.6.3.-</ecNumber>
    </submittedName>
</protein>
<evidence type="ECO:0000313" key="7">
    <source>
        <dbReference type="Proteomes" id="UP000381693"/>
    </source>
</evidence>
<dbReference type="InterPro" id="IPR017871">
    <property type="entry name" value="ABC_transporter-like_CS"/>
</dbReference>
<feature type="compositionally biased region" description="Basic and acidic residues" evidence="4">
    <location>
        <begin position="52"/>
        <end position="63"/>
    </location>
</feature>
<keyword evidence="1" id="KW-0813">Transport</keyword>
<evidence type="ECO:0000256" key="3">
    <source>
        <dbReference type="ARBA" id="ARBA00022840"/>
    </source>
</evidence>
<evidence type="ECO:0000256" key="1">
    <source>
        <dbReference type="ARBA" id="ARBA00022448"/>
    </source>
</evidence>
<dbReference type="GO" id="GO:0005524">
    <property type="term" value="F:ATP binding"/>
    <property type="evidence" value="ECO:0007669"/>
    <property type="project" value="UniProtKB-KW"/>
</dbReference>
<dbReference type="InterPro" id="IPR003593">
    <property type="entry name" value="AAA+_ATPase"/>
</dbReference>
<reference evidence="6" key="1">
    <citation type="submission" date="2019-09" db="EMBL/GenBank/DDBJ databases">
        <authorList>
            <person name="Cremers G."/>
        </authorList>
    </citation>
    <scope>NUCLEOTIDE SEQUENCE [LARGE SCALE GENOMIC DNA]</scope>
    <source>
        <strain evidence="6">3B</strain>
    </source>
</reference>
<dbReference type="GO" id="GO:0016887">
    <property type="term" value="F:ATP hydrolysis activity"/>
    <property type="evidence" value="ECO:0007669"/>
    <property type="project" value="InterPro"/>
</dbReference>
<dbReference type="Proteomes" id="UP000381693">
    <property type="component" value="Unassembled WGS sequence"/>
</dbReference>
<keyword evidence="7" id="KW-1185">Reference proteome</keyword>
<dbReference type="CDD" id="cd03218">
    <property type="entry name" value="ABC_YhbG"/>
    <property type="match status" value="1"/>
</dbReference>
<gene>
    <name evidence="6" type="primary">lptB</name>
    <name evidence="6" type="ORF">MAMC_00361</name>
</gene>
<dbReference type="FunFam" id="3.40.50.300:FF:000151">
    <property type="entry name" value="Lipopolysaccharide ABC transporter ATP-binding protein"/>
    <property type="match status" value="1"/>
</dbReference>
<dbReference type="RefSeq" id="WP_246189478.1">
    <property type="nucleotide sequence ID" value="NZ_CABFUZ020000079.1"/>
</dbReference>
<sequence>MEIPRQDGLPAPAFPPFSPPEGGALPPWGPPPTLGGAKSAAPRAIPELSEAPAHEPEEAHPVQSRILHEPHEEEAEGVFPLSAEGLVKQFGHRRVVNGVDLYIRRGEIVGLLGPNGAGKTTTFYMLVGLIQPTEGHVYIDGQEVTRMPMHRRARKGLGYLPQEESIFRKLTVEENLMAILDFLDVDPEERRARCEALLQDFGIAHLRETMALALSGGEKRRLTIARALATAPSVLLLDEPFSGVDPLAVDDLQQIVLGLRNRGLSVLISDHNVRETLAIVDRAYLVCEGRVMSHGSSDFLINDPVTRELYLGPRFSM</sequence>
<name>A0A5E6M6Z9_9BACT</name>
<dbReference type="AlphaFoldDB" id="A0A5E6M6Z9"/>
<dbReference type="InterPro" id="IPR030921">
    <property type="entry name" value="LPS_export_LptB"/>
</dbReference>
<dbReference type="InterPro" id="IPR003439">
    <property type="entry name" value="ABC_transporter-like_ATP-bd"/>
</dbReference>